<organism evidence="1 2">
    <name type="scientific">Dreissena polymorpha</name>
    <name type="common">Zebra mussel</name>
    <name type="synonym">Mytilus polymorpha</name>
    <dbReference type="NCBI Taxonomy" id="45954"/>
    <lineage>
        <taxon>Eukaryota</taxon>
        <taxon>Metazoa</taxon>
        <taxon>Spiralia</taxon>
        <taxon>Lophotrochozoa</taxon>
        <taxon>Mollusca</taxon>
        <taxon>Bivalvia</taxon>
        <taxon>Autobranchia</taxon>
        <taxon>Heteroconchia</taxon>
        <taxon>Euheterodonta</taxon>
        <taxon>Imparidentia</taxon>
        <taxon>Neoheterodontei</taxon>
        <taxon>Myida</taxon>
        <taxon>Dreissenoidea</taxon>
        <taxon>Dreissenidae</taxon>
        <taxon>Dreissena</taxon>
    </lineage>
</organism>
<protein>
    <submittedName>
        <fullName evidence="1">Uncharacterized protein</fullName>
    </submittedName>
</protein>
<sequence>MDFFEDPCPIGCLQSVCLNSVGWISCQAGWCKLCGDGPIVCTPQYPRGQNCSSWGFCTRDRN</sequence>
<evidence type="ECO:0000313" key="1">
    <source>
        <dbReference type="EMBL" id="KAH3849395.1"/>
    </source>
</evidence>
<evidence type="ECO:0000313" key="2">
    <source>
        <dbReference type="Proteomes" id="UP000828390"/>
    </source>
</evidence>
<name>A0A9D4L057_DREPO</name>
<dbReference type="EMBL" id="JAIWYP010000003">
    <property type="protein sequence ID" value="KAH3849395.1"/>
    <property type="molecule type" value="Genomic_DNA"/>
</dbReference>
<comment type="caution">
    <text evidence="1">The sequence shown here is derived from an EMBL/GenBank/DDBJ whole genome shotgun (WGS) entry which is preliminary data.</text>
</comment>
<dbReference type="AlphaFoldDB" id="A0A9D4L057"/>
<accession>A0A9D4L057</accession>
<gene>
    <name evidence="1" type="ORF">DPMN_091794</name>
</gene>
<keyword evidence="2" id="KW-1185">Reference proteome</keyword>
<reference evidence="1" key="2">
    <citation type="submission" date="2020-11" db="EMBL/GenBank/DDBJ databases">
        <authorList>
            <person name="McCartney M.A."/>
            <person name="Auch B."/>
            <person name="Kono T."/>
            <person name="Mallez S."/>
            <person name="Becker A."/>
            <person name="Gohl D.M."/>
            <person name="Silverstein K.A.T."/>
            <person name="Koren S."/>
            <person name="Bechman K.B."/>
            <person name="Herman A."/>
            <person name="Abrahante J.E."/>
            <person name="Garbe J."/>
        </authorList>
    </citation>
    <scope>NUCLEOTIDE SEQUENCE</scope>
    <source>
        <strain evidence="1">Duluth1</strain>
        <tissue evidence="1">Whole animal</tissue>
    </source>
</reference>
<dbReference type="Proteomes" id="UP000828390">
    <property type="component" value="Unassembled WGS sequence"/>
</dbReference>
<reference evidence="1" key="1">
    <citation type="journal article" date="2019" name="bioRxiv">
        <title>The Genome of the Zebra Mussel, Dreissena polymorpha: A Resource for Invasive Species Research.</title>
        <authorList>
            <person name="McCartney M.A."/>
            <person name="Auch B."/>
            <person name="Kono T."/>
            <person name="Mallez S."/>
            <person name="Zhang Y."/>
            <person name="Obille A."/>
            <person name="Becker A."/>
            <person name="Abrahante J.E."/>
            <person name="Garbe J."/>
            <person name="Badalamenti J.P."/>
            <person name="Herman A."/>
            <person name="Mangelson H."/>
            <person name="Liachko I."/>
            <person name="Sullivan S."/>
            <person name="Sone E.D."/>
            <person name="Koren S."/>
            <person name="Silverstein K.A.T."/>
            <person name="Beckman K.B."/>
            <person name="Gohl D.M."/>
        </authorList>
    </citation>
    <scope>NUCLEOTIDE SEQUENCE</scope>
    <source>
        <strain evidence="1">Duluth1</strain>
        <tissue evidence="1">Whole animal</tissue>
    </source>
</reference>
<proteinExistence type="predicted"/>